<dbReference type="Gramene" id="KCW50005">
    <property type="protein sequence ID" value="KCW50005"/>
    <property type="gene ID" value="EUGRSUZ_K03457"/>
</dbReference>
<accession>A0A059A9H9</accession>
<organism evidence="1">
    <name type="scientific">Eucalyptus grandis</name>
    <name type="common">Flooded gum</name>
    <dbReference type="NCBI Taxonomy" id="71139"/>
    <lineage>
        <taxon>Eukaryota</taxon>
        <taxon>Viridiplantae</taxon>
        <taxon>Streptophyta</taxon>
        <taxon>Embryophyta</taxon>
        <taxon>Tracheophyta</taxon>
        <taxon>Spermatophyta</taxon>
        <taxon>Magnoliopsida</taxon>
        <taxon>eudicotyledons</taxon>
        <taxon>Gunneridae</taxon>
        <taxon>Pentapetalae</taxon>
        <taxon>rosids</taxon>
        <taxon>malvids</taxon>
        <taxon>Myrtales</taxon>
        <taxon>Myrtaceae</taxon>
        <taxon>Myrtoideae</taxon>
        <taxon>Eucalypteae</taxon>
        <taxon>Eucalyptus</taxon>
    </lineage>
</organism>
<gene>
    <name evidence="1" type="ORF">EUGRSUZ_K03457</name>
</gene>
<evidence type="ECO:0000313" key="1">
    <source>
        <dbReference type="EMBL" id="KCW50005.1"/>
    </source>
</evidence>
<sequence length="67" mass="7755">MFFTEPINAYEYHGDSSKTSNKFGLGTSIRLLLAKINHNLREDQFEFEHRRQQGQQANGLHLVVLHA</sequence>
<name>A0A059A9H9_EUCGR</name>
<dbReference type="AlphaFoldDB" id="A0A059A9H9"/>
<reference evidence="1" key="1">
    <citation type="submission" date="2013-07" db="EMBL/GenBank/DDBJ databases">
        <title>The genome of Eucalyptus grandis.</title>
        <authorList>
            <person name="Schmutz J."/>
            <person name="Hayes R."/>
            <person name="Myburg A."/>
            <person name="Tuskan G."/>
            <person name="Grattapaglia D."/>
            <person name="Rokhsar D.S."/>
        </authorList>
    </citation>
    <scope>NUCLEOTIDE SEQUENCE</scope>
    <source>
        <tissue evidence="1">Leaf extractions</tissue>
    </source>
</reference>
<dbReference type="EMBL" id="KK198763">
    <property type="protein sequence ID" value="KCW50005.1"/>
    <property type="molecule type" value="Genomic_DNA"/>
</dbReference>
<protein>
    <submittedName>
        <fullName evidence="1">Uncharacterized protein</fullName>
    </submittedName>
</protein>
<proteinExistence type="predicted"/>
<dbReference type="InParanoid" id="A0A059A9H9"/>